<protein>
    <submittedName>
        <fullName evidence="1">Uncharacterized protein</fullName>
    </submittedName>
</protein>
<accession>A0A1N7PHY9</accession>
<reference evidence="2" key="1">
    <citation type="submission" date="2017-01" db="EMBL/GenBank/DDBJ databases">
        <authorList>
            <person name="Varghese N."/>
            <person name="Submissions S."/>
        </authorList>
    </citation>
    <scope>NUCLEOTIDE SEQUENCE [LARGE SCALE GENOMIC DNA]</scope>
    <source>
        <strain evidence="2">DSM 46698</strain>
    </source>
</reference>
<proteinExistence type="predicted"/>
<keyword evidence="2" id="KW-1185">Reference proteome</keyword>
<dbReference type="AlphaFoldDB" id="A0A1N7PHY9"/>
<organism evidence="1 2">
    <name type="scientific">Belliella pelovolcani</name>
    <dbReference type="NCBI Taxonomy" id="529505"/>
    <lineage>
        <taxon>Bacteria</taxon>
        <taxon>Pseudomonadati</taxon>
        <taxon>Bacteroidota</taxon>
        <taxon>Cytophagia</taxon>
        <taxon>Cytophagales</taxon>
        <taxon>Cyclobacteriaceae</taxon>
        <taxon>Belliella</taxon>
    </lineage>
</organism>
<name>A0A1N7PHY9_9BACT</name>
<sequence length="165" mass="19130">MARPSLKLIQAFRRTIEKLKNGAPYQWGHMGACNCGNLAQEITQFTKAEIHQYAMQRHGDWNEQLIDYCPSSGVPMDLVIDKLVQAGLTIDDLAHLEKLSSPIVLKEIPIERRHKLVKNNKEDVVYYLEVWTKILENQWLEQENISLEIKDNYSDKKNNKVRVLA</sequence>
<dbReference type="RefSeq" id="WP_076502672.1">
    <property type="nucleotide sequence ID" value="NZ_FTOP01000016.1"/>
</dbReference>
<dbReference type="STRING" id="529505.SAMN05421761_11674"/>
<gene>
    <name evidence="1" type="ORF">SAMN05421761_11674</name>
</gene>
<evidence type="ECO:0000313" key="1">
    <source>
        <dbReference type="EMBL" id="SIT10198.1"/>
    </source>
</evidence>
<dbReference type="Proteomes" id="UP000186026">
    <property type="component" value="Unassembled WGS sequence"/>
</dbReference>
<evidence type="ECO:0000313" key="2">
    <source>
        <dbReference type="Proteomes" id="UP000186026"/>
    </source>
</evidence>
<dbReference type="OrthoDB" id="197037at2"/>
<dbReference type="EMBL" id="FTOP01000016">
    <property type="protein sequence ID" value="SIT10198.1"/>
    <property type="molecule type" value="Genomic_DNA"/>
</dbReference>